<protein>
    <submittedName>
        <fullName evidence="2">Uncharacterized protein</fullName>
    </submittedName>
</protein>
<feature type="region of interest" description="Disordered" evidence="1">
    <location>
        <begin position="1"/>
        <end position="31"/>
    </location>
</feature>
<feature type="non-terminal residue" evidence="2">
    <location>
        <position position="1"/>
    </location>
</feature>
<evidence type="ECO:0000313" key="3">
    <source>
        <dbReference type="Proteomes" id="UP001159405"/>
    </source>
</evidence>
<proteinExistence type="predicted"/>
<name>A0ABN8QE72_9CNID</name>
<evidence type="ECO:0000313" key="2">
    <source>
        <dbReference type="EMBL" id="CAH3160038.1"/>
    </source>
</evidence>
<sequence length="86" mass="9527">AESSTEESGVIRFVDSENIRHEKESTSHGQEHTYDVFVAEGEDWILHIPKADDSHGPATVAPADTMLHEGTYDDFEILGDTAIRQS</sequence>
<keyword evidence="3" id="KW-1185">Reference proteome</keyword>
<feature type="compositionally biased region" description="Basic and acidic residues" evidence="1">
    <location>
        <begin position="14"/>
        <end position="31"/>
    </location>
</feature>
<reference evidence="2 3" key="1">
    <citation type="submission" date="2022-05" db="EMBL/GenBank/DDBJ databases">
        <authorList>
            <consortium name="Genoscope - CEA"/>
            <person name="William W."/>
        </authorList>
    </citation>
    <scope>NUCLEOTIDE SEQUENCE [LARGE SCALE GENOMIC DNA]</scope>
</reference>
<dbReference type="EMBL" id="CALNXK010000115">
    <property type="protein sequence ID" value="CAH3160038.1"/>
    <property type="molecule type" value="Genomic_DNA"/>
</dbReference>
<dbReference type="Proteomes" id="UP001159405">
    <property type="component" value="Unassembled WGS sequence"/>
</dbReference>
<gene>
    <name evidence="2" type="ORF">PLOB_00003880</name>
</gene>
<organism evidence="2 3">
    <name type="scientific">Porites lobata</name>
    <dbReference type="NCBI Taxonomy" id="104759"/>
    <lineage>
        <taxon>Eukaryota</taxon>
        <taxon>Metazoa</taxon>
        <taxon>Cnidaria</taxon>
        <taxon>Anthozoa</taxon>
        <taxon>Hexacorallia</taxon>
        <taxon>Scleractinia</taxon>
        <taxon>Fungiina</taxon>
        <taxon>Poritidae</taxon>
        <taxon>Porites</taxon>
    </lineage>
</organism>
<accession>A0ABN8QE72</accession>
<evidence type="ECO:0000256" key="1">
    <source>
        <dbReference type="SAM" id="MobiDB-lite"/>
    </source>
</evidence>
<comment type="caution">
    <text evidence="2">The sequence shown here is derived from an EMBL/GenBank/DDBJ whole genome shotgun (WGS) entry which is preliminary data.</text>
</comment>